<dbReference type="InterPro" id="IPR024607">
    <property type="entry name" value="Sulfatase_CS"/>
</dbReference>
<evidence type="ECO:0000256" key="2">
    <source>
        <dbReference type="ARBA" id="ARBA00022723"/>
    </source>
</evidence>
<dbReference type="OrthoDB" id="9783154at2"/>
<dbReference type="PANTHER" id="PTHR42693:SF53">
    <property type="entry name" value="ENDO-4-O-SULFATASE"/>
    <property type="match status" value="1"/>
</dbReference>
<keyword evidence="4" id="KW-0106">Calcium</keyword>
<accession>A6DJ33</accession>
<dbReference type="CDD" id="cd16151">
    <property type="entry name" value="sulfatase_like"/>
    <property type="match status" value="1"/>
</dbReference>
<feature type="compositionally biased region" description="Basic residues" evidence="5">
    <location>
        <begin position="441"/>
        <end position="452"/>
    </location>
</feature>
<evidence type="ECO:0000256" key="3">
    <source>
        <dbReference type="ARBA" id="ARBA00022801"/>
    </source>
</evidence>
<organism evidence="8 9">
    <name type="scientific">Lentisphaera araneosa HTCC2155</name>
    <dbReference type="NCBI Taxonomy" id="313628"/>
    <lineage>
        <taxon>Bacteria</taxon>
        <taxon>Pseudomonadati</taxon>
        <taxon>Lentisphaerota</taxon>
        <taxon>Lentisphaeria</taxon>
        <taxon>Lentisphaerales</taxon>
        <taxon>Lentisphaeraceae</taxon>
        <taxon>Lentisphaera</taxon>
    </lineage>
</organism>
<dbReference type="EMBL" id="ABCK01000005">
    <property type="protein sequence ID" value="EDM28469.1"/>
    <property type="molecule type" value="Genomic_DNA"/>
</dbReference>
<dbReference type="PANTHER" id="PTHR42693">
    <property type="entry name" value="ARYLSULFATASE FAMILY MEMBER"/>
    <property type="match status" value="1"/>
</dbReference>
<dbReference type="GO" id="GO:0046872">
    <property type="term" value="F:metal ion binding"/>
    <property type="evidence" value="ECO:0007669"/>
    <property type="project" value="UniProtKB-KW"/>
</dbReference>
<comment type="caution">
    <text evidence="8">The sequence shown here is derived from an EMBL/GenBank/DDBJ whole genome shotgun (WGS) entry which is preliminary data.</text>
</comment>
<feature type="domain" description="Sulfatase N-terminal" evidence="7">
    <location>
        <begin position="26"/>
        <end position="325"/>
    </location>
</feature>
<dbReference type="GO" id="GO:0004065">
    <property type="term" value="F:arylsulfatase activity"/>
    <property type="evidence" value="ECO:0007669"/>
    <property type="project" value="TreeGrafter"/>
</dbReference>
<dbReference type="PROSITE" id="PS00523">
    <property type="entry name" value="SULFATASE_1"/>
    <property type="match status" value="1"/>
</dbReference>
<proteinExistence type="inferred from homology"/>
<keyword evidence="9" id="KW-1185">Reference proteome</keyword>
<evidence type="ECO:0000256" key="6">
    <source>
        <dbReference type="SAM" id="SignalP"/>
    </source>
</evidence>
<dbReference type="Pfam" id="PF00884">
    <property type="entry name" value="Sulfatase"/>
    <property type="match status" value="1"/>
</dbReference>
<dbReference type="AlphaFoldDB" id="A6DJ33"/>
<feature type="signal peptide" evidence="6">
    <location>
        <begin position="1"/>
        <end position="21"/>
    </location>
</feature>
<name>A6DJ33_9BACT</name>
<dbReference type="eggNOG" id="COG3119">
    <property type="taxonomic scope" value="Bacteria"/>
</dbReference>
<keyword evidence="2" id="KW-0479">Metal-binding</keyword>
<protein>
    <submittedName>
        <fullName evidence="8">Arylsulphatase A</fullName>
    </submittedName>
</protein>
<sequence>MNLLNKLACFAVALFCLNSFGNSEKPNIIVIMADDIGHECFGAYGSTQYKTPNIDALAKEGIQFNKGYSQPICTPSRVKIMTGKSNVHNYVNFGCLASTQKTFGHILKDAGYATCVGGKWQLVLREKDQEPGMDPGTMPADAGFDEHYMWQVKDRGSRYWKPTLVFNGETKTFGGDDYGPKLVTDKIIDFMERKKDQPFFVYYPMILVHSPFPTTPLSEDRNSEDHQKNFEDMVFYMDHLIGKMVTKLEDLGIRDNTLIIFLGDNGTHGSLKSKLNGSEIKGSKGNTIDYGIHVPFIANWKGKTKTQQNDDLVHVGDILPTIASLGKAEVPSDVTGKSFAPLLTGDSYEPREFMYMYYNSRPTEAKKSPKVFVQSKEWKLYSTGDLFHYAEDVYEKSPFKKGQETELASTMRHKLQEVLDQYPTEGQMIYKRPEGSPPKAAKVKKKDKKSKK</sequence>
<evidence type="ECO:0000256" key="5">
    <source>
        <dbReference type="SAM" id="MobiDB-lite"/>
    </source>
</evidence>
<keyword evidence="6" id="KW-0732">Signal</keyword>
<feature type="chain" id="PRO_5002692283" evidence="6">
    <location>
        <begin position="22"/>
        <end position="452"/>
    </location>
</feature>
<dbReference type="RefSeq" id="WP_007277909.1">
    <property type="nucleotide sequence ID" value="NZ_ABCK01000005.1"/>
</dbReference>
<evidence type="ECO:0000313" key="8">
    <source>
        <dbReference type="EMBL" id="EDM28469.1"/>
    </source>
</evidence>
<dbReference type="Proteomes" id="UP000004947">
    <property type="component" value="Unassembled WGS sequence"/>
</dbReference>
<keyword evidence="3" id="KW-0378">Hydrolase</keyword>
<dbReference type="SUPFAM" id="SSF53649">
    <property type="entry name" value="Alkaline phosphatase-like"/>
    <property type="match status" value="1"/>
</dbReference>
<evidence type="ECO:0000259" key="7">
    <source>
        <dbReference type="Pfam" id="PF00884"/>
    </source>
</evidence>
<evidence type="ECO:0000256" key="4">
    <source>
        <dbReference type="ARBA" id="ARBA00022837"/>
    </source>
</evidence>
<dbReference type="InterPro" id="IPR017850">
    <property type="entry name" value="Alkaline_phosphatase_core_sf"/>
</dbReference>
<reference evidence="8 9" key="1">
    <citation type="journal article" date="2010" name="J. Bacteriol.">
        <title>Genome sequence of Lentisphaera araneosa HTCC2155T, the type species of the order Lentisphaerales in the phylum Lentisphaerae.</title>
        <authorList>
            <person name="Thrash J.C."/>
            <person name="Cho J.C."/>
            <person name="Vergin K.L."/>
            <person name="Morris R.M."/>
            <person name="Giovannoni S.J."/>
        </authorList>
    </citation>
    <scope>NUCLEOTIDE SEQUENCE [LARGE SCALE GENOMIC DNA]</scope>
    <source>
        <strain evidence="8 9">HTCC2155</strain>
    </source>
</reference>
<feature type="region of interest" description="Disordered" evidence="5">
    <location>
        <begin position="423"/>
        <end position="452"/>
    </location>
</feature>
<dbReference type="InterPro" id="IPR000917">
    <property type="entry name" value="Sulfatase_N"/>
</dbReference>
<dbReference type="Gene3D" id="3.40.720.10">
    <property type="entry name" value="Alkaline Phosphatase, subunit A"/>
    <property type="match status" value="1"/>
</dbReference>
<evidence type="ECO:0000256" key="1">
    <source>
        <dbReference type="ARBA" id="ARBA00008779"/>
    </source>
</evidence>
<comment type="similarity">
    <text evidence="1">Belongs to the sulfatase family.</text>
</comment>
<dbReference type="InterPro" id="IPR050738">
    <property type="entry name" value="Sulfatase"/>
</dbReference>
<evidence type="ECO:0000313" key="9">
    <source>
        <dbReference type="Proteomes" id="UP000004947"/>
    </source>
</evidence>
<gene>
    <name evidence="8" type="ORF">LNTAR_11151</name>
</gene>